<proteinExistence type="predicted"/>
<evidence type="ECO:0000313" key="3">
    <source>
        <dbReference type="Proteomes" id="UP001054945"/>
    </source>
</evidence>
<comment type="caution">
    <text evidence="2">The sequence shown here is derived from an EMBL/GenBank/DDBJ whole genome shotgun (WGS) entry which is preliminary data.</text>
</comment>
<accession>A0AAV4PAX6</accession>
<dbReference type="InterPro" id="IPR013216">
    <property type="entry name" value="Methyltransf_11"/>
</dbReference>
<dbReference type="CDD" id="cd02440">
    <property type="entry name" value="AdoMet_MTases"/>
    <property type="match status" value="1"/>
</dbReference>
<dbReference type="GO" id="GO:0032259">
    <property type="term" value="P:methylation"/>
    <property type="evidence" value="ECO:0007669"/>
    <property type="project" value="UniProtKB-KW"/>
</dbReference>
<gene>
    <name evidence="2" type="primary">Mettl7b</name>
    <name evidence="2" type="ORF">CEXT_319091</name>
</gene>
<sequence>MSWLLPLFILLKVNKTFRNKFFSVVFTDLLKPIVRRLEPIRKRAFEVLQEHLSNRKRSTPLEILEIGIGGGANLEYYPENSNLTALDKNETFSKYFEDNKKKFSHITYKKMVCSMAENMEGIEDSSMDVVVCTFVLCSVEDMKAVIREVKRVLKPGGKFLFLEHVAFPDSHLGAKVQNFAAPLWKVFFDGCILNRKTAEEIRKGGFSNVEWEIKYPSDLWLFFRPQVIGIATK</sequence>
<feature type="domain" description="Methyltransferase type 11" evidence="1">
    <location>
        <begin position="64"/>
        <end position="161"/>
    </location>
</feature>
<dbReference type="Proteomes" id="UP001054945">
    <property type="component" value="Unassembled WGS sequence"/>
</dbReference>
<protein>
    <submittedName>
        <fullName evidence="2">Methyltransferase-like protein 7B</fullName>
    </submittedName>
</protein>
<keyword evidence="3" id="KW-1185">Reference proteome</keyword>
<evidence type="ECO:0000313" key="2">
    <source>
        <dbReference type="EMBL" id="GIX93623.1"/>
    </source>
</evidence>
<dbReference type="EMBL" id="BPLR01004278">
    <property type="protein sequence ID" value="GIX93623.1"/>
    <property type="molecule type" value="Genomic_DNA"/>
</dbReference>
<reference evidence="2 3" key="1">
    <citation type="submission" date="2021-06" db="EMBL/GenBank/DDBJ databases">
        <title>Caerostris extrusa draft genome.</title>
        <authorList>
            <person name="Kono N."/>
            <person name="Arakawa K."/>
        </authorList>
    </citation>
    <scope>NUCLEOTIDE SEQUENCE [LARGE SCALE GENOMIC DNA]</scope>
</reference>
<evidence type="ECO:0000259" key="1">
    <source>
        <dbReference type="Pfam" id="PF08241"/>
    </source>
</evidence>
<dbReference type="InterPro" id="IPR029063">
    <property type="entry name" value="SAM-dependent_MTases_sf"/>
</dbReference>
<dbReference type="Gene3D" id="3.40.50.150">
    <property type="entry name" value="Vaccinia Virus protein VP39"/>
    <property type="match status" value="1"/>
</dbReference>
<dbReference type="PANTHER" id="PTHR45036">
    <property type="entry name" value="METHYLTRANSFERASE LIKE 7B"/>
    <property type="match status" value="1"/>
</dbReference>
<name>A0AAV4PAX6_CAEEX</name>
<keyword evidence="2" id="KW-0808">Transferase</keyword>
<organism evidence="2 3">
    <name type="scientific">Caerostris extrusa</name>
    <name type="common">Bark spider</name>
    <name type="synonym">Caerostris bankana</name>
    <dbReference type="NCBI Taxonomy" id="172846"/>
    <lineage>
        <taxon>Eukaryota</taxon>
        <taxon>Metazoa</taxon>
        <taxon>Ecdysozoa</taxon>
        <taxon>Arthropoda</taxon>
        <taxon>Chelicerata</taxon>
        <taxon>Arachnida</taxon>
        <taxon>Araneae</taxon>
        <taxon>Araneomorphae</taxon>
        <taxon>Entelegynae</taxon>
        <taxon>Araneoidea</taxon>
        <taxon>Araneidae</taxon>
        <taxon>Caerostris</taxon>
    </lineage>
</organism>
<dbReference type="Pfam" id="PF08241">
    <property type="entry name" value="Methyltransf_11"/>
    <property type="match status" value="1"/>
</dbReference>
<dbReference type="InterPro" id="IPR052356">
    <property type="entry name" value="Thiol_S-MT"/>
</dbReference>
<dbReference type="PANTHER" id="PTHR45036:SF1">
    <property type="entry name" value="METHYLTRANSFERASE LIKE 7A"/>
    <property type="match status" value="1"/>
</dbReference>
<keyword evidence="2" id="KW-0489">Methyltransferase</keyword>
<dbReference type="SUPFAM" id="SSF53335">
    <property type="entry name" value="S-adenosyl-L-methionine-dependent methyltransferases"/>
    <property type="match status" value="1"/>
</dbReference>
<dbReference type="GO" id="GO:0008757">
    <property type="term" value="F:S-adenosylmethionine-dependent methyltransferase activity"/>
    <property type="evidence" value="ECO:0007669"/>
    <property type="project" value="InterPro"/>
</dbReference>
<dbReference type="AlphaFoldDB" id="A0AAV4PAX6"/>